<evidence type="ECO:0000313" key="3">
    <source>
        <dbReference type="Proteomes" id="UP000291343"/>
    </source>
</evidence>
<sequence>MASAANGHLKGPLKFWNRSVLWLSGRPVLSNAITTAASMGNAHLHEDLDDKLNHESLDGHVSKSLSNANLCTTSSKVFGLCSRSRRCTLRDNIIPDERTKIQLAPYCCLMA</sequence>
<reference evidence="1" key="2">
    <citation type="submission" date="2019-02" db="EMBL/GenBank/DDBJ databases">
        <authorList>
            <person name="Zhu J."/>
            <person name="Jiang F."/>
            <person name="Wang X."/>
            <person name="Yang P."/>
            <person name="Bao Y."/>
            <person name="Zhao W."/>
            <person name="Wang W."/>
            <person name="Lu H."/>
            <person name="Wang Q."/>
            <person name="Cui N."/>
            <person name="Li J."/>
            <person name="Chen X."/>
            <person name="Luo L."/>
            <person name="Yu J."/>
            <person name="Kang L."/>
            <person name="Cui F."/>
        </authorList>
    </citation>
    <scope>NUCLEOTIDE SEQUENCE</scope>
    <source>
        <strain evidence="1">Lst14</strain>
        <tissue evidence="1">Whole body</tissue>
    </source>
</reference>
<dbReference type="Proteomes" id="UP000291343">
    <property type="component" value="Unassembled WGS sequence"/>
</dbReference>
<accession>A0A482WGY6</accession>
<organism evidence="1 3">
    <name type="scientific">Laodelphax striatellus</name>
    <name type="common">Small brown planthopper</name>
    <name type="synonym">Delphax striatella</name>
    <dbReference type="NCBI Taxonomy" id="195883"/>
    <lineage>
        <taxon>Eukaryota</taxon>
        <taxon>Metazoa</taxon>
        <taxon>Ecdysozoa</taxon>
        <taxon>Arthropoda</taxon>
        <taxon>Hexapoda</taxon>
        <taxon>Insecta</taxon>
        <taxon>Pterygota</taxon>
        <taxon>Neoptera</taxon>
        <taxon>Paraneoptera</taxon>
        <taxon>Hemiptera</taxon>
        <taxon>Auchenorrhyncha</taxon>
        <taxon>Fulgoroidea</taxon>
        <taxon>Delphacidae</taxon>
        <taxon>Criomorphinae</taxon>
        <taxon>Laodelphax</taxon>
    </lineage>
</organism>
<dbReference type="AlphaFoldDB" id="A0A482WGY6"/>
<name>A0A482WGY6_LAOST</name>
<reference evidence="1 3" key="1">
    <citation type="journal article" date="2017" name="Gigascience">
        <title>Genome sequence of the small brown planthopper, Laodelphax striatellus.</title>
        <authorList>
            <person name="Zhu J."/>
            <person name="Jiang F."/>
            <person name="Wang X."/>
            <person name="Yang P."/>
            <person name="Bao Y."/>
            <person name="Zhao W."/>
            <person name="Wang W."/>
            <person name="Lu H."/>
            <person name="Wang Q."/>
            <person name="Cui N."/>
            <person name="Li J."/>
            <person name="Chen X."/>
            <person name="Luo L."/>
            <person name="Yu J."/>
            <person name="Kang L."/>
            <person name="Cui F."/>
        </authorList>
    </citation>
    <scope>NUCLEOTIDE SEQUENCE [LARGE SCALE GENOMIC DNA]</scope>
    <source>
        <strain evidence="1">Lst14</strain>
        <tissue evidence="1">Whole body</tissue>
    </source>
</reference>
<gene>
    <name evidence="2" type="ORF">LSTR_LSTR005020</name>
    <name evidence="1" type="ORF">LSTR_LSTR017606</name>
</gene>
<protein>
    <submittedName>
        <fullName evidence="1">Uncharacterized protein</fullName>
    </submittedName>
</protein>
<dbReference type="InParanoid" id="A0A482WGY6"/>
<proteinExistence type="predicted"/>
<keyword evidence="3" id="KW-1185">Reference proteome</keyword>
<evidence type="ECO:0000313" key="2">
    <source>
        <dbReference type="EMBL" id="RZF36707.1"/>
    </source>
</evidence>
<dbReference type="EMBL" id="QKKF02025899">
    <property type="protein sequence ID" value="RZF36707.1"/>
    <property type="molecule type" value="Genomic_DNA"/>
</dbReference>
<evidence type="ECO:0000313" key="1">
    <source>
        <dbReference type="EMBL" id="RZF32785.1"/>
    </source>
</evidence>
<dbReference type="EMBL" id="QKKF02035907">
    <property type="protein sequence ID" value="RZF32785.1"/>
    <property type="molecule type" value="Genomic_DNA"/>
</dbReference>
<comment type="caution">
    <text evidence="1">The sequence shown here is derived from an EMBL/GenBank/DDBJ whole genome shotgun (WGS) entry which is preliminary data.</text>
</comment>